<reference evidence="2" key="1">
    <citation type="journal article" date="2024" name="Proc. Natl. Acad. Sci. U.S.A.">
        <title>Extraordinary preservation of gene collinearity over three hundred million years revealed in homosporous lycophytes.</title>
        <authorList>
            <person name="Li C."/>
            <person name="Wickell D."/>
            <person name="Kuo L.Y."/>
            <person name="Chen X."/>
            <person name="Nie B."/>
            <person name="Liao X."/>
            <person name="Peng D."/>
            <person name="Ji J."/>
            <person name="Jenkins J."/>
            <person name="Williams M."/>
            <person name="Shu S."/>
            <person name="Plott C."/>
            <person name="Barry K."/>
            <person name="Rajasekar S."/>
            <person name="Grimwood J."/>
            <person name="Han X."/>
            <person name="Sun S."/>
            <person name="Hou Z."/>
            <person name="He W."/>
            <person name="Dai G."/>
            <person name="Sun C."/>
            <person name="Schmutz J."/>
            <person name="Leebens-Mack J.H."/>
            <person name="Li F.W."/>
            <person name="Wang L."/>
        </authorList>
    </citation>
    <scope>NUCLEOTIDE SEQUENCE [LARGE SCALE GENOMIC DNA]</scope>
    <source>
        <strain evidence="2">cv. PW_Plant_1</strain>
    </source>
</reference>
<proteinExistence type="predicted"/>
<organism evidence="1 2">
    <name type="scientific">Diphasiastrum complanatum</name>
    <name type="common">Issler's clubmoss</name>
    <name type="synonym">Lycopodium complanatum</name>
    <dbReference type="NCBI Taxonomy" id="34168"/>
    <lineage>
        <taxon>Eukaryota</taxon>
        <taxon>Viridiplantae</taxon>
        <taxon>Streptophyta</taxon>
        <taxon>Embryophyta</taxon>
        <taxon>Tracheophyta</taxon>
        <taxon>Lycopodiopsida</taxon>
        <taxon>Lycopodiales</taxon>
        <taxon>Lycopodiaceae</taxon>
        <taxon>Lycopodioideae</taxon>
        <taxon>Diphasiastrum</taxon>
    </lineage>
</organism>
<accession>A0ACC2EXA5</accession>
<comment type="caution">
    <text evidence="1">The sequence shown here is derived from an EMBL/GenBank/DDBJ whole genome shotgun (WGS) entry which is preliminary data.</text>
</comment>
<dbReference type="EMBL" id="CM055092">
    <property type="protein sequence ID" value="KAJ7571151.1"/>
    <property type="molecule type" value="Genomic_DNA"/>
</dbReference>
<name>A0ACC2EXA5_DIPCM</name>
<evidence type="ECO:0000313" key="2">
    <source>
        <dbReference type="Proteomes" id="UP001162992"/>
    </source>
</evidence>
<protein>
    <submittedName>
        <fullName evidence="1">Uncharacterized protein</fullName>
    </submittedName>
</protein>
<sequence>MHHLHKQTHVAQQSRREKLRVLGTGPLATQSDLSAGSAKVLEVSQSASGSQETRNSDQFQLSSTSLRKHDGFCHHSSVNDILPLQKTNMMTSDQYNFPTRADLLAAPSKGNSYASASGDIGSLSSPLVGTLLSGQTLTSAAFSNQTSLPPKASSWNNHYPQFGQYTSSNPNSLQGMPANTSCLQNTVEATMLLGTNLQTGNYGNSIKDNLMASFFSGTNSPSDAMQLLLMNGGYNPYSDASTPTNMVLVGPPTGITVQGSHLYSGGQNQQHYIGIPFPSSALSPGSLSPHSSLTSIVDPTLTHPCPSSGFSTTRTNNPNNNWKNEELMFTSSSDAALHMKLISTPETYSLNSDHVSVQNISESGIKPSNLLSNTSDSQSLLQVGSTNRYQTESTRAGSSTYGQSLNLSLSSQRPSGMQLHNFDVQFQPNIDRTETACQLEAENMGQIINKVNSELSCFRTSTRDLVSETEFPHVPRHTHADSNSSVVAGSFNFLSSSKYLKTTQQLLDEVCNVGREIRKSGHRRQHSHAWPCPNSSDMVSTSRESSALQEFSNKDEARLGPAVPSIPVNDSKAPGTSLSLEERHECEMKKAKLLHMLQEVEKRYQQYNDQMQILISSFDSMVGVGSANPYTALALQAMSRYFRCLRDAISGQIQVVCKALGEEDITRYITNRGNNLKQRYMDQQLRQQRAIQQFGMLQQHAWRPQRGLPERSVSILRAWLFEHFLHPYPKDADKMMLARQTGLTRSQVSNWFINARVRLWKPMVEEMYQEEARDQDVEVSVRLTDEAHGSMNYEEGHMEVGASETYCKVDSNLDQSYTNVALVEGNNTQRASEHQNVIEGNVITSDFLPANILSMRKQVAGTMVDVLSVHMVEDGQKERLGLVQNKKFKVNIHEPDILLSNMHMEVDIKSDGTSSNVVDKTDQKFGMAGSRNSTEQYSFPLNGSIHPDVGCFGAYAQGNLNRYGSGGLDSRCPGNGVSLTLGLRHCDSLPAAQQTYLHSTQNITVESRQNIGNNNHEYNNFCEASGKLNGDHLNDPRTSGYHSRKHIENHMLRDFVIS</sequence>
<evidence type="ECO:0000313" key="1">
    <source>
        <dbReference type="EMBL" id="KAJ7571151.1"/>
    </source>
</evidence>
<keyword evidence="2" id="KW-1185">Reference proteome</keyword>
<dbReference type="Proteomes" id="UP001162992">
    <property type="component" value="Chromosome 1"/>
</dbReference>
<gene>
    <name evidence="1" type="ORF">O6H91_01G151900</name>
</gene>